<proteinExistence type="predicted"/>
<comment type="caution">
    <text evidence="2">The sequence shown here is derived from an EMBL/GenBank/DDBJ whole genome shotgun (WGS) entry which is preliminary data.</text>
</comment>
<dbReference type="EMBL" id="VOHE01000002">
    <property type="protein sequence ID" value="TWT20730.1"/>
    <property type="molecule type" value="Genomic_DNA"/>
</dbReference>
<evidence type="ECO:0000313" key="3">
    <source>
        <dbReference type="Proteomes" id="UP000315949"/>
    </source>
</evidence>
<evidence type="ECO:0000259" key="1">
    <source>
        <dbReference type="Pfam" id="PF12697"/>
    </source>
</evidence>
<accession>A0A5C5U5W5</accession>
<dbReference type="InterPro" id="IPR029058">
    <property type="entry name" value="AB_hydrolase_fold"/>
</dbReference>
<dbReference type="Proteomes" id="UP000315949">
    <property type="component" value="Unassembled WGS sequence"/>
</dbReference>
<dbReference type="RefSeq" id="WP_146311444.1">
    <property type="nucleotide sequence ID" value="NZ_VOHE01000002.1"/>
</dbReference>
<feature type="domain" description="AB hydrolase-1" evidence="1">
    <location>
        <begin position="34"/>
        <end position="149"/>
    </location>
</feature>
<dbReference type="OrthoDB" id="264572at2"/>
<keyword evidence="3" id="KW-1185">Reference proteome</keyword>
<dbReference type="Pfam" id="PF12697">
    <property type="entry name" value="Abhydrolase_6"/>
    <property type="match status" value="1"/>
</dbReference>
<dbReference type="InterPro" id="IPR000073">
    <property type="entry name" value="AB_hydrolase_1"/>
</dbReference>
<reference evidence="2 3" key="1">
    <citation type="submission" date="2019-07" db="EMBL/GenBank/DDBJ databases">
        <title>Luteimonas sp. YD-1 nov., isolated from acidic soil.</title>
        <authorList>
            <person name="Zhou J."/>
        </authorList>
    </citation>
    <scope>NUCLEOTIDE SEQUENCE [LARGE SCALE GENOMIC DNA]</scope>
    <source>
        <strain evidence="2 3">YD-1</strain>
    </source>
</reference>
<name>A0A5C5U5W5_9GAMM</name>
<protein>
    <recommendedName>
        <fullName evidence="1">AB hydrolase-1 domain-containing protein</fullName>
    </recommendedName>
</protein>
<dbReference type="AlphaFoldDB" id="A0A5C5U5W5"/>
<organism evidence="2 3">
    <name type="scientific">Luteimonas wenzhouensis</name>
    <dbReference type="NCBI Taxonomy" id="2599615"/>
    <lineage>
        <taxon>Bacteria</taxon>
        <taxon>Pseudomonadati</taxon>
        <taxon>Pseudomonadota</taxon>
        <taxon>Gammaproteobacteria</taxon>
        <taxon>Lysobacterales</taxon>
        <taxon>Lysobacteraceae</taxon>
        <taxon>Luteimonas</taxon>
    </lineage>
</organism>
<dbReference type="SUPFAM" id="SSF53474">
    <property type="entry name" value="alpha/beta-Hydrolases"/>
    <property type="match status" value="1"/>
</dbReference>
<evidence type="ECO:0000313" key="2">
    <source>
        <dbReference type="EMBL" id="TWT20730.1"/>
    </source>
</evidence>
<sequence length="177" mass="19097">MSARGHCILSHGFESGPDATKVTALAKVAERLGWSHERPDYTDLDARTDVSRLGDVAARVARLQALAQAAAARGPLVLAGSSLGAWISGQVSLRVPVRALFLMAPPTRMGEAPPLQAAEVPTSIVHGWRDELIDAMHVVEWARARRATLLLVDDSHRLEANVETSAQAFARLLERLP</sequence>
<gene>
    <name evidence="2" type="ORF">FQY79_05295</name>
</gene>
<dbReference type="Gene3D" id="3.40.50.1820">
    <property type="entry name" value="alpha/beta hydrolase"/>
    <property type="match status" value="1"/>
</dbReference>